<dbReference type="Pfam" id="PF13378">
    <property type="entry name" value="MR_MLE_C"/>
    <property type="match status" value="1"/>
</dbReference>
<dbReference type="GO" id="GO:0046872">
    <property type="term" value="F:metal ion binding"/>
    <property type="evidence" value="ECO:0007669"/>
    <property type="project" value="UniProtKB-KW"/>
</dbReference>
<dbReference type="EC" id="5.5.1.1" evidence="5"/>
<sequence>MSTVARVDVLTADLPFRFSFGHALASHSSTTNVYVRLVLDDGTVGHGEGVPREFVTGETVATAVDALSRVLVPAITGLEVTRPEDVPGAFEAALDRAGPDGQGPTPGARCALELAFLDAYGRHFGRSVSTWLGGHPAPVVQYDAVIPFAGPRKLAAVALAIRLAGIPRVKFKVGDGLERDLRSLAVLRRILGPAVQLRVDANAAWSAEEAITAITRMRRYGVRAVEQPVPADDLDGLRQVTAAVPEAIIVDESLRTVDEADVLARTRACDSFNIRVSKCGGLLNARRIAEVAIAHGLAYGVGAQVGESAILSAAGRHLAASLPAPSHLEGSAGRLLLREDLSLDNVIPGRRGRAQTFTGPGLGIEVHEPRLREYARVVSTHHPAGNGR</sequence>
<dbReference type="Pfam" id="PF02746">
    <property type="entry name" value="MR_MLE_N"/>
    <property type="match status" value="1"/>
</dbReference>
<protein>
    <submittedName>
        <fullName evidence="5">Muconate cycloisomerase</fullName>
        <ecNumber evidence="5">5.5.1.1</ecNumber>
    </submittedName>
</protein>
<dbReference type="PROSITE" id="PS00909">
    <property type="entry name" value="MR_MLE_2"/>
    <property type="match status" value="1"/>
</dbReference>
<dbReference type="SMART" id="SM00922">
    <property type="entry name" value="MR_MLE"/>
    <property type="match status" value="1"/>
</dbReference>
<evidence type="ECO:0000259" key="4">
    <source>
        <dbReference type="SMART" id="SM00922"/>
    </source>
</evidence>
<dbReference type="GO" id="GO:0018849">
    <property type="term" value="F:muconate cycloisomerase activity"/>
    <property type="evidence" value="ECO:0007669"/>
    <property type="project" value="UniProtKB-EC"/>
</dbReference>
<accession>A0A6J4RSD4</accession>
<dbReference type="SUPFAM" id="SSF54826">
    <property type="entry name" value="Enolase N-terminal domain-like"/>
    <property type="match status" value="1"/>
</dbReference>
<proteinExistence type="inferred from homology"/>
<dbReference type="Gene3D" id="3.30.390.10">
    <property type="entry name" value="Enolase-like, N-terminal domain"/>
    <property type="match status" value="1"/>
</dbReference>
<dbReference type="InterPro" id="IPR036849">
    <property type="entry name" value="Enolase-like_C_sf"/>
</dbReference>
<dbReference type="SFLD" id="SFLDG00180">
    <property type="entry name" value="muconate_cycloisomerase"/>
    <property type="match status" value="1"/>
</dbReference>
<dbReference type="InterPro" id="IPR018110">
    <property type="entry name" value="Mandel_Rmase/mucon_lact_enz_CS"/>
</dbReference>
<dbReference type="SUPFAM" id="SSF51604">
    <property type="entry name" value="Enolase C-terminal domain-like"/>
    <property type="match status" value="1"/>
</dbReference>
<name>A0A6J4RSD4_9ACTN</name>
<comment type="similarity">
    <text evidence="1">Belongs to the mandelate racemase/muconate lactonizing enzyme family.</text>
</comment>
<dbReference type="PANTHER" id="PTHR48073">
    <property type="entry name" value="O-SUCCINYLBENZOATE SYNTHASE-RELATED"/>
    <property type="match status" value="1"/>
</dbReference>
<dbReference type="GO" id="GO:0016854">
    <property type="term" value="F:racemase and epimerase activity"/>
    <property type="evidence" value="ECO:0007669"/>
    <property type="project" value="UniProtKB-ARBA"/>
</dbReference>
<gene>
    <name evidence="5" type="ORF">AVDCRST_MAG65-1433</name>
</gene>
<dbReference type="SFLD" id="SFLDS00001">
    <property type="entry name" value="Enolase"/>
    <property type="match status" value="1"/>
</dbReference>
<dbReference type="Gene3D" id="3.20.20.120">
    <property type="entry name" value="Enolase-like C-terminal domain"/>
    <property type="match status" value="1"/>
</dbReference>
<keyword evidence="3 5" id="KW-0413">Isomerase</keyword>
<keyword evidence="2" id="KW-0479">Metal-binding</keyword>
<feature type="domain" description="Mandelate racemase/muconate lactonizing enzyme C-terminal" evidence="4">
    <location>
        <begin position="151"/>
        <end position="247"/>
    </location>
</feature>
<dbReference type="InterPro" id="IPR013341">
    <property type="entry name" value="Mandelate_racemase_N_dom"/>
</dbReference>
<dbReference type="AlphaFoldDB" id="A0A6J4RSD4"/>
<dbReference type="InterPro" id="IPR029017">
    <property type="entry name" value="Enolase-like_N"/>
</dbReference>
<organism evidence="5">
    <name type="scientific">uncultured Solirubrobacteraceae bacterium</name>
    <dbReference type="NCBI Taxonomy" id="1162706"/>
    <lineage>
        <taxon>Bacteria</taxon>
        <taxon>Bacillati</taxon>
        <taxon>Actinomycetota</taxon>
        <taxon>Thermoleophilia</taxon>
        <taxon>Solirubrobacterales</taxon>
        <taxon>Solirubrobacteraceae</taxon>
        <taxon>environmental samples</taxon>
    </lineage>
</organism>
<evidence type="ECO:0000256" key="1">
    <source>
        <dbReference type="ARBA" id="ARBA00008031"/>
    </source>
</evidence>
<evidence type="ECO:0000256" key="2">
    <source>
        <dbReference type="ARBA" id="ARBA00022723"/>
    </source>
</evidence>
<dbReference type="InterPro" id="IPR013342">
    <property type="entry name" value="Mandelate_racemase_C"/>
</dbReference>
<dbReference type="InterPro" id="IPR029065">
    <property type="entry name" value="Enolase_C-like"/>
</dbReference>
<evidence type="ECO:0000256" key="3">
    <source>
        <dbReference type="ARBA" id="ARBA00023235"/>
    </source>
</evidence>
<evidence type="ECO:0000313" key="5">
    <source>
        <dbReference type="EMBL" id="CAA9480973.1"/>
    </source>
</evidence>
<dbReference type="EMBL" id="CADCVL010000241">
    <property type="protein sequence ID" value="CAA9480973.1"/>
    <property type="molecule type" value="Genomic_DNA"/>
</dbReference>
<reference evidence="5" key="1">
    <citation type="submission" date="2020-02" db="EMBL/GenBank/DDBJ databases">
        <authorList>
            <person name="Meier V. D."/>
        </authorList>
    </citation>
    <scope>NUCLEOTIDE SEQUENCE</scope>
    <source>
        <strain evidence="5">AVDCRST_MAG65</strain>
    </source>
</reference>
<dbReference type="GO" id="GO:0009063">
    <property type="term" value="P:amino acid catabolic process"/>
    <property type="evidence" value="ECO:0007669"/>
    <property type="project" value="InterPro"/>
</dbReference>
<dbReference type="PANTHER" id="PTHR48073:SF2">
    <property type="entry name" value="O-SUCCINYLBENZOATE SYNTHASE"/>
    <property type="match status" value="1"/>
</dbReference>